<dbReference type="Proteomes" id="UP000600214">
    <property type="component" value="Unassembled WGS sequence"/>
</dbReference>
<dbReference type="PROSITE" id="PS51257">
    <property type="entry name" value="PROKAR_LIPOPROTEIN"/>
    <property type="match status" value="1"/>
</dbReference>
<reference evidence="2" key="1">
    <citation type="journal article" date="2019" name="Int. J. Syst. Evol. Microbiol.">
        <title>The Global Catalogue of Microorganisms (GCM) 10K type strain sequencing project: providing services to taxonomists for standard genome sequencing and annotation.</title>
        <authorList>
            <consortium name="The Broad Institute Genomics Platform"/>
            <consortium name="The Broad Institute Genome Sequencing Center for Infectious Disease"/>
            <person name="Wu L."/>
            <person name="Ma J."/>
        </authorList>
    </citation>
    <scope>NUCLEOTIDE SEQUENCE [LARGE SCALE GENOMIC DNA]</scope>
    <source>
        <strain evidence="2">CGMCC 1.15288</strain>
    </source>
</reference>
<organism evidence="1 2">
    <name type="scientific">Dyadobacter endophyticus</name>
    <dbReference type="NCBI Taxonomy" id="1749036"/>
    <lineage>
        <taxon>Bacteria</taxon>
        <taxon>Pseudomonadati</taxon>
        <taxon>Bacteroidota</taxon>
        <taxon>Cytophagia</taxon>
        <taxon>Cytophagales</taxon>
        <taxon>Spirosomataceae</taxon>
        <taxon>Dyadobacter</taxon>
    </lineage>
</organism>
<dbReference type="RefSeq" id="WP_188930645.1">
    <property type="nucleotide sequence ID" value="NZ_BMIA01000001.1"/>
</dbReference>
<evidence type="ECO:0000313" key="1">
    <source>
        <dbReference type="EMBL" id="GGH29669.1"/>
    </source>
</evidence>
<proteinExistence type="predicted"/>
<sequence length="236" mass="26590">MKRSFIILISLLAFVGCRHDKDAAPEPELAVEDKDWYILRSPDNRDIKAVHGSIDDTLTITTGFEVFVTADKGKTWTKGSYNAGIGLFAFLEKEDTLFVMEGQRGTTTVRDNSFGIQPTWFSMDRGLTWERATGRWIYDEWKVPINYAYSGNGILFSIDMIQTAEGYLQTIGLKSETGRKISLPAHHQLISVNFDKKSRLYVTGSAPLCGDGNNFEYCDQTNRSGTLYISKKPVLF</sequence>
<protein>
    <recommendedName>
        <fullName evidence="3">Exo-alpha-sialidase</fullName>
    </recommendedName>
</protein>
<name>A0ABQ1YKP7_9BACT</name>
<dbReference type="SUPFAM" id="SSF110296">
    <property type="entry name" value="Oligoxyloglucan reducing end-specific cellobiohydrolase"/>
    <property type="match status" value="1"/>
</dbReference>
<evidence type="ECO:0000313" key="2">
    <source>
        <dbReference type="Proteomes" id="UP000600214"/>
    </source>
</evidence>
<accession>A0ABQ1YKP7</accession>
<comment type="caution">
    <text evidence="1">The sequence shown here is derived from an EMBL/GenBank/DDBJ whole genome shotgun (WGS) entry which is preliminary data.</text>
</comment>
<dbReference type="EMBL" id="BMIA01000001">
    <property type="protein sequence ID" value="GGH29669.1"/>
    <property type="molecule type" value="Genomic_DNA"/>
</dbReference>
<keyword evidence="2" id="KW-1185">Reference proteome</keyword>
<evidence type="ECO:0008006" key="3">
    <source>
        <dbReference type="Google" id="ProtNLM"/>
    </source>
</evidence>
<gene>
    <name evidence="1" type="ORF">GCM10007423_17210</name>
</gene>